<name>L9YW69_9EURY</name>
<evidence type="ECO:0000313" key="2">
    <source>
        <dbReference type="EMBL" id="ELY77911.1"/>
    </source>
</evidence>
<dbReference type="AlphaFoldDB" id="L9YW69"/>
<reference evidence="2 3" key="1">
    <citation type="journal article" date="2014" name="PLoS Genet.">
        <title>Phylogenetically driven sequencing of extremely halophilic archaea reveals strategies for static and dynamic osmo-response.</title>
        <authorList>
            <person name="Becker E.A."/>
            <person name="Seitzer P.M."/>
            <person name="Tritt A."/>
            <person name="Larsen D."/>
            <person name="Krusor M."/>
            <person name="Yao A.I."/>
            <person name="Wu D."/>
            <person name="Madern D."/>
            <person name="Eisen J.A."/>
            <person name="Darling A.E."/>
            <person name="Facciotti M.T."/>
        </authorList>
    </citation>
    <scope>NUCLEOTIDE SEQUENCE [LARGE SCALE GENOMIC DNA]</scope>
    <source>
        <strain evidence="2 3">DSM 3751</strain>
    </source>
</reference>
<dbReference type="EMBL" id="AOII01000047">
    <property type="protein sequence ID" value="ELY77911.1"/>
    <property type="molecule type" value="Genomic_DNA"/>
</dbReference>
<feature type="compositionally biased region" description="Basic and acidic residues" evidence="1">
    <location>
        <begin position="25"/>
        <end position="39"/>
    </location>
</feature>
<organism evidence="2 3">
    <name type="scientific">Natrinema pallidum DSM 3751</name>
    <dbReference type="NCBI Taxonomy" id="1227495"/>
    <lineage>
        <taxon>Archaea</taxon>
        <taxon>Methanobacteriati</taxon>
        <taxon>Methanobacteriota</taxon>
        <taxon>Stenosarchaea group</taxon>
        <taxon>Halobacteria</taxon>
        <taxon>Halobacteriales</taxon>
        <taxon>Natrialbaceae</taxon>
        <taxon>Natrinema</taxon>
    </lineage>
</organism>
<sequence length="102" mass="11378">MHDRSHADEERGNTGCRQLGQFPEADAKAATEKETTRGRDEFVCEGDTFGICIGDSSVKIREVAECECCKPAPKEESTEQRRWALVSRVGIRHQLEQRALAG</sequence>
<accession>L9YW69</accession>
<evidence type="ECO:0000256" key="1">
    <source>
        <dbReference type="SAM" id="MobiDB-lite"/>
    </source>
</evidence>
<proteinExistence type="predicted"/>
<evidence type="ECO:0000313" key="3">
    <source>
        <dbReference type="Proteomes" id="UP000011618"/>
    </source>
</evidence>
<feature type="compositionally biased region" description="Basic and acidic residues" evidence="1">
    <location>
        <begin position="1"/>
        <end position="12"/>
    </location>
</feature>
<gene>
    <name evidence="2" type="ORF">C487_09483</name>
</gene>
<protein>
    <submittedName>
        <fullName evidence="2">Uncharacterized protein</fullName>
    </submittedName>
</protein>
<feature type="region of interest" description="Disordered" evidence="1">
    <location>
        <begin position="1"/>
        <end position="39"/>
    </location>
</feature>
<dbReference type="Proteomes" id="UP000011618">
    <property type="component" value="Unassembled WGS sequence"/>
</dbReference>
<feature type="non-terminal residue" evidence="2">
    <location>
        <position position="102"/>
    </location>
</feature>
<comment type="caution">
    <text evidence="2">The sequence shown here is derived from an EMBL/GenBank/DDBJ whole genome shotgun (WGS) entry which is preliminary data.</text>
</comment>